<dbReference type="AlphaFoldDB" id="A0A0E9QY37"/>
<sequence length="34" mass="4011">MVFQVHLSFKICVLLGISLRKFQLKSGFQRIILF</sequence>
<proteinExistence type="predicted"/>
<dbReference type="EMBL" id="GBXM01087195">
    <property type="protein sequence ID" value="JAH21382.1"/>
    <property type="molecule type" value="Transcribed_RNA"/>
</dbReference>
<organism evidence="1">
    <name type="scientific">Anguilla anguilla</name>
    <name type="common">European freshwater eel</name>
    <name type="synonym">Muraena anguilla</name>
    <dbReference type="NCBI Taxonomy" id="7936"/>
    <lineage>
        <taxon>Eukaryota</taxon>
        <taxon>Metazoa</taxon>
        <taxon>Chordata</taxon>
        <taxon>Craniata</taxon>
        <taxon>Vertebrata</taxon>
        <taxon>Euteleostomi</taxon>
        <taxon>Actinopterygii</taxon>
        <taxon>Neopterygii</taxon>
        <taxon>Teleostei</taxon>
        <taxon>Anguilliformes</taxon>
        <taxon>Anguillidae</taxon>
        <taxon>Anguilla</taxon>
    </lineage>
</organism>
<accession>A0A0E9QY37</accession>
<protein>
    <submittedName>
        <fullName evidence="1">Uncharacterized protein</fullName>
    </submittedName>
</protein>
<reference evidence="1" key="2">
    <citation type="journal article" date="2015" name="Fish Shellfish Immunol.">
        <title>Early steps in the European eel (Anguilla anguilla)-Vibrio vulnificus interaction in the gills: Role of the RtxA13 toxin.</title>
        <authorList>
            <person name="Callol A."/>
            <person name="Pajuelo D."/>
            <person name="Ebbesson L."/>
            <person name="Teles M."/>
            <person name="MacKenzie S."/>
            <person name="Amaro C."/>
        </authorList>
    </citation>
    <scope>NUCLEOTIDE SEQUENCE</scope>
</reference>
<name>A0A0E9QY37_ANGAN</name>
<evidence type="ECO:0000313" key="1">
    <source>
        <dbReference type="EMBL" id="JAH21382.1"/>
    </source>
</evidence>
<reference evidence="1" key="1">
    <citation type="submission" date="2014-11" db="EMBL/GenBank/DDBJ databases">
        <authorList>
            <person name="Amaro Gonzalez C."/>
        </authorList>
    </citation>
    <scope>NUCLEOTIDE SEQUENCE</scope>
</reference>